<dbReference type="InterPro" id="IPR023827">
    <property type="entry name" value="Peptidase_S8_Asp-AS"/>
</dbReference>
<feature type="chain" id="PRO_5046320378" evidence="10">
    <location>
        <begin position="20"/>
        <end position="630"/>
    </location>
</feature>
<evidence type="ECO:0000256" key="6">
    <source>
        <dbReference type="ARBA" id="ARBA00022825"/>
    </source>
</evidence>
<dbReference type="SUPFAM" id="SSF52743">
    <property type="entry name" value="Subtilisin-like"/>
    <property type="match status" value="1"/>
</dbReference>
<feature type="active site" description="Charge relay system" evidence="7">
    <location>
        <position position="338"/>
    </location>
</feature>
<dbReference type="InterPro" id="IPR034084">
    <property type="entry name" value="Thermitase-like_dom"/>
</dbReference>
<evidence type="ECO:0000256" key="10">
    <source>
        <dbReference type="SAM" id="SignalP"/>
    </source>
</evidence>
<dbReference type="InterPro" id="IPR036852">
    <property type="entry name" value="Peptidase_S8/S53_dom_sf"/>
</dbReference>
<feature type="signal peptide" evidence="10">
    <location>
        <begin position="1"/>
        <end position="19"/>
    </location>
</feature>
<dbReference type="PROSITE" id="PS00138">
    <property type="entry name" value="SUBTILASE_SER"/>
    <property type="match status" value="1"/>
</dbReference>
<evidence type="ECO:0000313" key="13">
    <source>
        <dbReference type="Proteomes" id="UP001595867"/>
    </source>
</evidence>
<dbReference type="RefSeq" id="WP_378065730.1">
    <property type="nucleotide sequence ID" value="NZ_JBHSBL010000006.1"/>
</dbReference>
<keyword evidence="3" id="KW-0964">Secreted</keyword>
<evidence type="ECO:0000259" key="11">
    <source>
        <dbReference type="Pfam" id="PF00082"/>
    </source>
</evidence>
<evidence type="ECO:0000256" key="3">
    <source>
        <dbReference type="ARBA" id="ARBA00022525"/>
    </source>
</evidence>
<organism evidence="12 13">
    <name type="scientific">Actinoplanes subglobosus</name>
    <dbReference type="NCBI Taxonomy" id="1547892"/>
    <lineage>
        <taxon>Bacteria</taxon>
        <taxon>Bacillati</taxon>
        <taxon>Actinomycetota</taxon>
        <taxon>Actinomycetes</taxon>
        <taxon>Micromonosporales</taxon>
        <taxon>Micromonosporaceae</taxon>
        <taxon>Actinoplanes</taxon>
    </lineage>
</organism>
<evidence type="ECO:0000256" key="9">
    <source>
        <dbReference type="SAM" id="MobiDB-lite"/>
    </source>
</evidence>
<dbReference type="GO" id="GO:0016787">
    <property type="term" value="F:hydrolase activity"/>
    <property type="evidence" value="ECO:0007669"/>
    <property type="project" value="UniProtKB-KW"/>
</dbReference>
<gene>
    <name evidence="12" type="ORF">ACFO0C_07085</name>
</gene>
<keyword evidence="13" id="KW-1185">Reference proteome</keyword>
<accession>A0ABV8IP26</accession>
<reference evidence="13" key="1">
    <citation type="journal article" date="2019" name="Int. J. Syst. Evol. Microbiol.">
        <title>The Global Catalogue of Microorganisms (GCM) 10K type strain sequencing project: providing services to taxonomists for standard genome sequencing and annotation.</title>
        <authorList>
            <consortium name="The Broad Institute Genomics Platform"/>
            <consortium name="The Broad Institute Genome Sequencing Center for Infectious Disease"/>
            <person name="Wu L."/>
            <person name="Ma J."/>
        </authorList>
    </citation>
    <scope>NUCLEOTIDE SEQUENCE [LARGE SCALE GENOMIC DNA]</scope>
    <source>
        <strain evidence="13">TBRC 5832</strain>
    </source>
</reference>
<keyword evidence="6 7" id="KW-0720">Serine protease</keyword>
<keyword evidence="5 7" id="KW-0378">Hydrolase</keyword>
<dbReference type="PRINTS" id="PR00723">
    <property type="entry name" value="SUBTILISIN"/>
</dbReference>
<dbReference type="EMBL" id="JBHSBL010000006">
    <property type="protein sequence ID" value="MFC4064688.1"/>
    <property type="molecule type" value="Genomic_DNA"/>
</dbReference>
<dbReference type="CDD" id="cd07484">
    <property type="entry name" value="Peptidases_S8_Thermitase_like"/>
    <property type="match status" value="1"/>
</dbReference>
<dbReference type="InterPro" id="IPR050131">
    <property type="entry name" value="Peptidase_S8_subtilisin-like"/>
</dbReference>
<dbReference type="InterPro" id="IPR023828">
    <property type="entry name" value="Peptidase_S8_Ser-AS"/>
</dbReference>
<feature type="active site" description="Charge relay system" evidence="7">
    <location>
        <position position="148"/>
    </location>
</feature>
<dbReference type="PANTHER" id="PTHR43806:SF11">
    <property type="entry name" value="CEREVISIN-RELATED"/>
    <property type="match status" value="1"/>
</dbReference>
<keyword evidence="4 7" id="KW-0645">Protease</keyword>
<dbReference type="PANTHER" id="PTHR43806">
    <property type="entry name" value="PEPTIDASE S8"/>
    <property type="match status" value="1"/>
</dbReference>
<feature type="compositionally biased region" description="Pro residues" evidence="9">
    <location>
        <begin position="405"/>
        <end position="431"/>
    </location>
</feature>
<protein>
    <submittedName>
        <fullName evidence="12">S8 family peptidase</fullName>
        <ecNumber evidence="12">3.4.-.-</ecNumber>
    </submittedName>
</protein>
<evidence type="ECO:0000256" key="1">
    <source>
        <dbReference type="ARBA" id="ARBA00004613"/>
    </source>
</evidence>
<feature type="region of interest" description="Disordered" evidence="9">
    <location>
        <begin position="400"/>
        <end position="456"/>
    </location>
</feature>
<evidence type="ECO:0000256" key="2">
    <source>
        <dbReference type="ARBA" id="ARBA00011073"/>
    </source>
</evidence>
<dbReference type="Pfam" id="PF00082">
    <property type="entry name" value="Peptidase_S8"/>
    <property type="match status" value="1"/>
</dbReference>
<dbReference type="PROSITE" id="PS00137">
    <property type="entry name" value="SUBTILASE_HIS"/>
    <property type="match status" value="1"/>
</dbReference>
<dbReference type="InterPro" id="IPR000209">
    <property type="entry name" value="Peptidase_S8/S53_dom"/>
</dbReference>
<evidence type="ECO:0000256" key="4">
    <source>
        <dbReference type="ARBA" id="ARBA00022670"/>
    </source>
</evidence>
<name>A0ABV8IP26_9ACTN</name>
<dbReference type="InterPro" id="IPR015500">
    <property type="entry name" value="Peptidase_S8_subtilisin-rel"/>
</dbReference>
<dbReference type="Proteomes" id="UP001595867">
    <property type="component" value="Unassembled WGS sequence"/>
</dbReference>
<dbReference type="Gene3D" id="3.40.50.200">
    <property type="entry name" value="Peptidase S8/S53 domain"/>
    <property type="match status" value="1"/>
</dbReference>
<proteinExistence type="inferred from homology"/>
<dbReference type="PROSITE" id="PS00136">
    <property type="entry name" value="SUBTILASE_ASP"/>
    <property type="match status" value="1"/>
</dbReference>
<evidence type="ECO:0000256" key="7">
    <source>
        <dbReference type="PROSITE-ProRule" id="PRU01240"/>
    </source>
</evidence>
<comment type="subcellular location">
    <subcellularLocation>
        <location evidence="1">Secreted</location>
    </subcellularLocation>
</comment>
<comment type="similarity">
    <text evidence="2 7 8">Belongs to the peptidase S8 family.</text>
</comment>
<dbReference type="EC" id="3.4.-.-" evidence="12"/>
<evidence type="ECO:0000313" key="12">
    <source>
        <dbReference type="EMBL" id="MFC4064688.1"/>
    </source>
</evidence>
<comment type="caution">
    <text evidence="12">The sequence shown here is derived from an EMBL/GenBank/DDBJ whole genome shotgun (WGS) entry which is preliminary data.</text>
</comment>
<keyword evidence="10" id="KW-0732">Signal</keyword>
<feature type="domain" description="Peptidase S8/S53" evidence="11">
    <location>
        <begin position="139"/>
        <end position="386"/>
    </location>
</feature>
<evidence type="ECO:0000256" key="8">
    <source>
        <dbReference type="RuleBase" id="RU003355"/>
    </source>
</evidence>
<sequence length="630" mass="62928">MKVQLGKYAAGAVAAGALAAVGVLALPNGSAEWAPVTYGLTTAPEQIVPATVTEAQPARVVSTTLDSEGRPVVTVKEATDKASAIKLVEEAQGADNAVGVEMDAPVYALGIPTGSDTYRAQQWDFTKIRTADAWQKSTGAGVTVAVIDSGVDATHPDLAANVISGYDATTDRAGSTTDRHGHGTHVAGTIAAVTGNATGVSGFAPDVKIMPVKVLGDNGSGNMSDTAEGITWAADHGAQVINMSLGGTQKVTAVSNAITYARSKGVTVVAAVGNSRQQGSPTSYPAADAGVIGVAATDTNDRIGVYSNAGSYVDVAAPGTDILSTSPGGQYKTMSGTSMASPHVAAVAALLKSYQSSLTPDQIEATLEKSAVDLGGAGFDNDFGNGRIDALSALNALAPATTAPTTPPTKAPTTPPATTPTTPPTKAPTTPPATTAPTTPPTKAPTTAPTTPPVAGAPVKITANTIGGEVVYGTATSTTFTVTAGGQALSRQPVSVCVTEAGAAQQCTDATTSDLGVVQVDRAGKASYQVVLKASNGGVTSAAVSYKVRAAVTVVPTGRGQAQITLTGAIGRATEIQQWAGNGWRRVASYTAPASPAKAALSGLMPGQTYRVVIPESTTVLGATSGEFVA</sequence>
<feature type="active site" description="Charge relay system" evidence="7">
    <location>
        <position position="182"/>
    </location>
</feature>
<dbReference type="InterPro" id="IPR022398">
    <property type="entry name" value="Peptidase_S8_His-AS"/>
</dbReference>
<evidence type="ECO:0000256" key="5">
    <source>
        <dbReference type="ARBA" id="ARBA00022801"/>
    </source>
</evidence>
<dbReference type="PROSITE" id="PS51892">
    <property type="entry name" value="SUBTILASE"/>
    <property type="match status" value="1"/>
</dbReference>